<gene>
    <name evidence="2" type="ORF">SAMN05421782_10416</name>
</gene>
<sequence length="35" mass="3872">MKKAKSEKPLVIKIVISVLVGLFLLNLMPFLAIFG</sequence>
<dbReference type="Proteomes" id="UP000183610">
    <property type="component" value="Unassembled WGS sequence"/>
</dbReference>
<name>A0AAX2DN52_LISIV</name>
<keyword evidence="1" id="KW-0472">Membrane</keyword>
<feature type="transmembrane region" description="Helical" evidence="1">
    <location>
        <begin position="12"/>
        <end position="34"/>
    </location>
</feature>
<dbReference type="AlphaFoldDB" id="A0AAX2DN52"/>
<accession>A0AAX2DN52</accession>
<evidence type="ECO:0000313" key="2">
    <source>
        <dbReference type="EMBL" id="SDW48951.1"/>
    </source>
</evidence>
<keyword evidence="1" id="KW-0812">Transmembrane</keyword>
<proteinExistence type="predicted"/>
<protein>
    <submittedName>
        <fullName evidence="2">Uncharacterized protein</fullName>
    </submittedName>
</protein>
<evidence type="ECO:0000313" key="3">
    <source>
        <dbReference type="Proteomes" id="UP000183610"/>
    </source>
</evidence>
<organism evidence="2 3">
    <name type="scientific">Listeria ivanovii</name>
    <dbReference type="NCBI Taxonomy" id="1638"/>
    <lineage>
        <taxon>Bacteria</taxon>
        <taxon>Bacillati</taxon>
        <taxon>Bacillota</taxon>
        <taxon>Bacilli</taxon>
        <taxon>Bacillales</taxon>
        <taxon>Listeriaceae</taxon>
        <taxon>Listeria</taxon>
    </lineage>
</organism>
<evidence type="ECO:0000256" key="1">
    <source>
        <dbReference type="SAM" id="Phobius"/>
    </source>
</evidence>
<keyword evidence="1" id="KW-1133">Transmembrane helix</keyword>
<comment type="caution">
    <text evidence="2">The sequence shown here is derived from an EMBL/GenBank/DDBJ whole genome shotgun (WGS) entry which is preliminary data.</text>
</comment>
<reference evidence="2 3" key="1">
    <citation type="submission" date="2016-10" db="EMBL/GenBank/DDBJ databases">
        <authorList>
            <person name="Varghese N."/>
            <person name="Submissions S."/>
        </authorList>
    </citation>
    <scope>NUCLEOTIDE SEQUENCE [LARGE SCALE GENOMIC DNA]</scope>
    <source>
        <strain evidence="2 3">ATCC 49954</strain>
    </source>
</reference>
<dbReference type="EMBL" id="FNMX01000004">
    <property type="protein sequence ID" value="SDW48951.1"/>
    <property type="molecule type" value="Genomic_DNA"/>
</dbReference>